<dbReference type="KEGG" id="pchm:VFPPC_10215"/>
<comment type="caution">
    <text evidence="8">The sequence shown here is derived from an EMBL/GenBank/DDBJ whole genome shotgun (WGS) entry which is preliminary data.</text>
</comment>
<feature type="compositionally biased region" description="Basic and acidic residues" evidence="5">
    <location>
        <begin position="291"/>
        <end position="309"/>
    </location>
</feature>
<dbReference type="RefSeq" id="XP_018137241.1">
    <property type="nucleotide sequence ID" value="XM_018288624.1"/>
</dbReference>
<dbReference type="GO" id="GO:0005506">
    <property type="term" value="F:iron ion binding"/>
    <property type="evidence" value="ECO:0007669"/>
    <property type="project" value="InterPro"/>
</dbReference>
<evidence type="ECO:0000313" key="9">
    <source>
        <dbReference type="Proteomes" id="UP000078397"/>
    </source>
</evidence>
<dbReference type="InterPro" id="IPR006694">
    <property type="entry name" value="Fatty_acid_hydroxylase"/>
</dbReference>
<evidence type="ECO:0000256" key="2">
    <source>
        <dbReference type="ARBA" id="ARBA00022692"/>
    </source>
</evidence>
<dbReference type="Proteomes" id="UP000078397">
    <property type="component" value="Unassembled WGS sequence"/>
</dbReference>
<accession>A0A179F158</accession>
<dbReference type="InterPro" id="IPR050307">
    <property type="entry name" value="Sterol_Desaturase_Related"/>
</dbReference>
<proteinExistence type="predicted"/>
<dbReference type="GO" id="GO:0016491">
    <property type="term" value="F:oxidoreductase activity"/>
    <property type="evidence" value="ECO:0007669"/>
    <property type="project" value="InterPro"/>
</dbReference>
<feature type="transmembrane region" description="Helical" evidence="6">
    <location>
        <begin position="58"/>
        <end position="82"/>
    </location>
</feature>
<dbReference type="OrthoDB" id="408954at2759"/>
<evidence type="ECO:0000256" key="1">
    <source>
        <dbReference type="ARBA" id="ARBA00004370"/>
    </source>
</evidence>
<dbReference type="GO" id="GO:0016020">
    <property type="term" value="C:membrane"/>
    <property type="evidence" value="ECO:0007669"/>
    <property type="project" value="UniProtKB-SubCell"/>
</dbReference>
<evidence type="ECO:0000256" key="5">
    <source>
        <dbReference type="SAM" id="MobiDB-lite"/>
    </source>
</evidence>
<keyword evidence="4 6" id="KW-0472">Membrane</keyword>
<feature type="transmembrane region" description="Helical" evidence="6">
    <location>
        <begin position="102"/>
        <end position="126"/>
    </location>
</feature>
<name>A0A179F158_METCM</name>
<protein>
    <submittedName>
        <fullName evidence="8">Sterol desaturase family</fullName>
    </submittedName>
</protein>
<evidence type="ECO:0000256" key="4">
    <source>
        <dbReference type="ARBA" id="ARBA00023136"/>
    </source>
</evidence>
<sequence>MLDVLLSIPILSYIFAPTSGASLSTSVNIIFFYMTWTSLVFSHPALELHVSGVLVIRVIFWLIPSLVFLLFDVGVPSLAAGVKHGGRSSLPTRDARKLGKMLGLAVLNILICLAFEAGTSTLYTMLFRKHIFKMNTTLPLPWTVFKHCAFILTAREVLNFYIHGYVLHGSSWLAKKHIAYAHANAGAPFSLQVFTDYPVAMVLHRFLPAFLPSVLIRTHLLTYFLVLIITTIEETLSMSGYTAVPGIVMSGITQRTAIHYASKGSSNYGAYGIMDWAHGTSQGRGILEDVRNEAEKHHVPEKSAAKVDEGSSVVQDGVDSLKQRLRSK</sequence>
<organism evidence="8 9">
    <name type="scientific">Pochonia chlamydosporia 170</name>
    <dbReference type="NCBI Taxonomy" id="1380566"/>
    <lineage>
        <taxon>Eukaryota</taxon>
        <taxon>Fungi</taxon>
        <taxon>Dikarya</taxon>
        <taxon>Ascomycota</taxon>
        <taxon>Pezizomycotina</taxon>
        <taxon>Sordariomycetes</taxon>
        <taxon>Hypocreomycetidae</taxon>
        <taxon>Hypocreales</taxon>
        <taxon>Clavicipitaceae</taxon>
        <taxon>Pochonia</taxon>
    </lineage>
</organism>
<gene>
    <name evidence="8" type="ORF">VFPPC_10215</name>
</gene>
<keyword evidence="9" id="KW-1185">Reference proteome</keyword>
<feature type="region of interest" description="Disordered" evidence="5">
    <location>
        <begin position="291"/>
        <end position="328"/>
    </location>
</feature>
<dbReference type="STRING" id="1380566.A0A179F158"/>
<dbReference type="Pfam" id="PF04116">
    <property type="entry name" value="FA_hydroxylase"/>
    <property type="match status" value="1"/>
</dbReference>
<keyword evidence="2 6" id="KW-0812">Transmembrane</keyword>
<comment type="subcellular location">
    <subcellularLocation>
        <location evidence="1">Membrane</location>
    </subcellularLocation>
</comment>
<evidence type="ECO:0000256" key="6">
    <source>
        <dbReference type="SAM" id="Phobius"/>
    </source>
</evidence>
<dbReference type="AlphaFoldDB" id="A0A179F158"/>
<feature type="domain" description="Fatty acid hydroxylase" evidence="7">
    <location>
        <begin position="149"/>
        <end position="280"/>
    </location>
</feature>
<evidence type="ECO:0000313" key="8">
    <source>
        <dbReference type="EMBL" id="OAQ59186.1"/>
    </source>
</evidence>
<evidence type="ECO:0000256" key="3">
    <source>
        <dbReference type="ARBA" id="ARBA00022989"/>
    </source>
</evidence>
<keyword evidence="3 6" id="KW-1133">Transmembrane helix</keyword>
<dbReference type="EMBL" id="LSBJ02000010">
    <property type="protein sequence ID" value="OAQ59186.1"/>
    <property type="molecule type" value="Genomic_DNA"/>
</dbReference>
<reference evidence="8 9" key="1">
    <citation type="journal article" date="2016" name="PLoS Pathog.">
        <title>Biosynthesis of antibiotic leucinostatins in bio-control fungus Purpureocillium lilacinum and their inhibition on phytophthora revealed by genome mining.</title>
        <authorList>
            <person name="Wang G."/>
            <person name="Liu Z."/>
            <person name="Lin R."/>
            <person name="Li E."/>
            <person name="Mao Z."/>
            <person name="Ling J."/>
            <person name="Yang Y."/>
            <person name="Yin W.B."/>
            <person name="Xie B."/>
        </authorList>
    </citation>
    <scope>NUCLEOTIDE SEQUENCE [LARGE SCALE GENOMIC DNA]</scope>
    <source>
        <strain evidence="8">170</strain>
    </source>
</reference>
<dbReference type="GO" id="GO:0008610">
    <property type="term" value="P:lipid biosynthetic process"/>
    <property type="evidence" value="ECO:0007669"/>
    <property type="project" value="InterPro"/>
</dbReference>
<dbReference type="PANTHER" id="PTHR11863">
    <property type="entry name" value="STEROL DESATURASE"/>
    <property type="match status" value="1"/>
</dbReference>
<dbReference type="GeneID" id="28852618"/>
<evidence type="ECO:0000259" key="7">
    <source>
        <dbReference type="Pfam" id="PF04116"/>
    </source>
</evidence>